<keyword evidence="2 6" id="KW-0812">Transmembrane</keyword>
<dbReference type="InterPro" id="IPR011701">
    <property type="entry name" value="MFS"/>
</dbReference>
<comment type="caution">
    <text evidence="7">The sequence shown here is derived from an EMBL/GenBank/DDBJ whole genome shotgun (WGS) entry which is preliminary data.</text>
</comment>
<accession>A0A1Q9ELI7</accession>
<feature type="transmembrane region" description="Helical" evidence="6">
    <location>
        <begin position="361"/>
        <end position="380"/>
    </location>
</feature>
<feature type="transmembrane region" description="Helical" evidence="6">
    <location>
        <begin position="665"/>
        <end position="690"/>
    </location>
</feature>
<feature type="transmembrane region" description="Helical" evidence="6">
    <location>
        <begin position="737"/>
        <end position="759"/>
    </location>
</feature>
<dbReference type="GO" id="GO:0016020">
    <property type="term" value="C:membrane"/>
    <property type="evidence" value="ECO:0007669"/>
    <property type="project" value="UniProtKB-SubCell"/>
</dbReference>
<proteinExistence type="predicted"/>
<dbReference type="GO" id="GO:0022857">
    <property type="term" value="F:transmembrane transporter activity"/>
    <property type="evidence" value="ECO:0007669"/>
    <property type="project" value="InterPro"/>
</dbReference>
<keyword evidence="8" id="KW-1185">Reference proteome</keyword>
<comment type="subcellular location">
    <subcellularLocation>
        <location evidence="1">Membrane</location>
        <topology evidence="1">Multi-pass membrane protein</topology>
    </subcellularLocation>
</comment>
<organism evidence="7 8">
    <name type="scientific">Symbiodinium microadriaticum</name>
    <name type="common">Dinoflagellate</name>
    <name type="synonym">Zooxanthella microadriatica</name>
    <dbReference type="NCBI Taxonomy" id="2951"/>
    <lineage>
        <taxon>Eukaryota</taxon>
        <taxon>Sar</taxon>
        <taxon>Alveolata</taxon>
        <taxon>Dinophyceae</taxon>
        <taxon>Suessiales</taxon>
        <taxon>Symbiodiniaceae</taxon>
        <taxon>Symbiodinium</taxon>
    </lineage>
</organism>
<feature type="transmembrane region" description="Helical" evidence="6">
    <location>
        <begin position="702"/>
        <end position="730"/>
    </location>
</feature>
<evidence type="ECO:0000256" key="3">
    <source>
        <dbReference type="ARBA" id="ARBA00022989"/>
    </source>
</evidence>
<evidence type="ECO:0000313" key="8">
    <source>
        <dbReference type="Proteomes" id="UP000186817"/>
    </source>
</evidence>
<feature type="region of interest" description="Disordered" evidence="5">
    <location>
        <begin position="792"/>
        <end position="1001"/>
    </location>
</feature>
<dbReference type="Gene3D" id="1.20.1250.20">
    <property type="entry name" value="MFS general substrate transporter like domains"/>
    <property type="match status" value="1"/>
</dbReference>
<dbReference type="EMBL" id="LSRX01000120">
    <property type="protein sequence ID" value="OLQ08309.1"/>
    <property type="molecule type" value="Genomic_DNA"/>
</dbReference>
<evidence type="ECO:0000256" key="1">
    <source>
        <dbReference type="ARBA" id="ARBA00004141"/>
    </source>
</evidence>
<feature type="transmembrane region" description="Helical" evidence="6">
    <location>
        <begin position="386"/>
        <end position="407"/>
    </location>
</feature>
<keyword evidence="3 6" id="KW-1133">Transmembrane helix</keyword>
<feature type="transmembrane region" description="Helical" evidence="6">
    <location>
        <begin position="293"/>
        <end position="316"/>
    </location>
</feature>
<dbReference type="PANTHER" id="PTHR10924">
    <property type="entry name" value="MAJOR FACILITATOR SUPERFAMILY PROTEIN-RELATED"/>
    <property type="match status" value="1"/>
</dbReference>
<protein>
    <submittedName>
        <fullName evidence="7">Major facilitator superfamily domain-containing protein 7-a</fullName>
    </submittedName>
</protein>
<evidence type="ECO:0000256" key="2">
    <source>
        <dbReference type="ARBA" id="ARBA00022692"/>
    </source>
</evidence>
<evidence type="ECO:0000256" key="4">
    <source>
        <dbReference type="ARBA" id="ARBA00023136"/>
    </source>
</evidence>
<dbReference type="Proteomes" id="UP000186817">
    <property type="component" value="Unassembled WGS sequence"/>
</dbReference>
<sequence length="1308" mass="141574">MSLMPQDVAARCSALESTMARTVVTGRDVPASAAVLQRRCGDVESTVTVMLRPSHVEESSPASTLSRERSRVLDSRRWHMLCIYMALGILNQTLWLTFAAIPDATARRYDIPEQYVASLAVLCNAVYVPGSWICTAILRSSGLARVIKFACWLQLLGSLIRFLADAAFRRWSGPFAFLFLFIGQGVAALASPLIMNTPAVFANAWFGRREREGVLAVGALSPIFGQGLGSAIAGFVVTGYEAEGTEQLLAGQASLSALMALWTIGQFVDAPGESSQEIRSETFKEGWKLMRRLNFCLILIIFNCGMALAAATLTLFGKIASNCGYTSTEAGIASGMFMVGGVVGSLATGSLLGATRAYRTILRCSIISAVTFGLVFLVMLRPGNLRGLLITTTFFGTFMMSALPALLSNAVEETYPTPADITTALLFNSAILLQVFFIPLSQSVLTSQGDTCASWGSAYSVFEISVAGVGCLLPALLYHGRNNRLLAELEEEQMHEGFQLLHLVETASVPAQSAATGHATSRAAYVGLLSGSSFSNANLPRPAFMDLPEAHDVSMPASTTGWFQREPVWIDDRQMLLNVEWACFLLYAAAGIGGVLLIPKRPRSTSGASATRRAMLPGMRSRRQLALGLCIANAVRCFSLFLEIENREGRLTDLLQQLGPTQMQWLWDLISLFPTVVYLSAFSIVVSFFAQLHYAINVVPLPLLDCLVVCVNIACYFLVVAVAVCTYLLCAYHHLRAYLSCIIGFLYVILAWSMLYYGMMVVTQLAEICRKDPPVLSEALFSSFRKSQPSGLQAEARDGQHRDSSESPAVPPEPSVAEAKSPLARGSGSSAASAATCKGGARLGDVEASPRERAGTSALPVSDPSDVVAPCSSRAVLEDQQATSVTKRLRSKTKGPSDAPTTPRRSLRLKGLPPQTPSPLPRPPQASRISRSLGAYKGPEPPVRKRKLPQLRQDSPNRCSFASVLEQARSTGPGGPGKPSKKKGVKPRHLRQTERPNTLQPMRQRGVLRVPALTQIPASIFESWKPSPSKRPLPKRCRMPPLQAWRNERVVYERTPSSQTPSVVAVEVDMTRSAQVPNRNFQLPALQAPLQAMEASEFVGICTSRLRSRVLALPDRGDALPCTVGINGPGILHVLDGSLRIAKEGAAKEIQLSAGSFMLVKDSDKRLVAPPRTGRPRPNTVGVRFLWVEVRRMLITRVGVVSVFCPALFLVRAVCLLGWGSSMAAPSTGVDLLLALCSEWLPTVVVIACLIPISTSDFPEELTVDSESDPDSPGTEVPALHEPLMARESGIGDNWCVAELRAMLHWKP</sequence>
<feature type="transmembrane region" description="Helical" evidence="6">
    <location>
        <begin position="1198"/>
        <end position="1220"/>
    </location>
</feature>
<feature type="transmembrane region" description="Helical" evidence="6">
    <location>
        <begin position="419"/>
        <end position="438"/>
    </location>
</feature>
<feature type="transmembrane region" description="Helical" evidence="6">
    <location>
        <begin position="575"/>
        <end position="598"/>
    </location>
</feature>
<dbReference type="InterPro" id="IPR049680">
    <property type="entry name" value="FLVCR1-2_SLC49-like"/>
</dbReference>
<dbReference type="Pfam" id="PF07690">
    <property type="entry name" value="MFS_1"/>
    <property type="match status" value="1"/>
</dbReference>
<evidence type="ECO:0000313" key="7">
    <source>
        <dbReference type="EMBL" id="OLQ08309.1"/>
    </source>
</evidence>
<feature type="transmembrane region" description="Helical" evidence="6">
    <location>
        <begin position="114"/>
        <end position="134"/>
    </location>
</feature>
<feature type="transmembrane region" description="Helical" evidence="6">
    <location>
        <begin position="81"/>
        <end position="102"/>
    </location>
</feature>
<feature type="compositionally biased region" description="Pro residues" evidence="5">
    <location>
        <begin position="914"/>
        <end position="924"/>
    </location>
</feature>
<evidence type="ECO:0000256" key="5">
    <source>
        <dbReference type="SAM" id="MobiDB-lite"/>
    </source>
</evidence>
<feature type="compositionally biased region" description="Basic and acidic residues" evidence="5">
    <location>
        <begin position="844"/>
        <end position="854"/>
    </location>
</feature>
<feature type="transmembrane region" description="Helical" evidence="6">
    <location>
        <begin position="176"/>
        <end position="202"/>
    </location>
</feature>
<evidence type="ECO:0000256" key="6">
    <source>
        <dbReference type="SAM" id="Phobius"/>
    </source>
</evidence>
<name>A0A1Q9ELI7_SYMMI</name>
<dbReference type="SUPFAM" id="SSF103473">
    <property type="entry name" value="MFS general substrate transporter"/>
    <property type="match status" value="1"/>
</dbReference>
<feature type="transmembrane region" description="Helical" evidence="6">
    <location>
        <begin position="1232"/>
        <end position="1253"/>
    </location>
</feature>
<feature type="compositionally biased region" description="Low complexity" evidence="5">
    <location>
        <begin position="815"/>
        <end position="840"/>
    </location>
</feature>
<dbReference type="PANTHER" id="PTHR10924:SF6">
    <property type="entry name" value="SOLUTE CARRIER FAMILY 49 MEMBER A3"/>
    <property type="match status" value="1"/>
</dbReference>
<feature type="transmembrane region" description="Helical" evidence="6">
    <location>
        <begin position="336"/>
        <end position="354"/>
    </location>
</feature>
<gene>
    <name evidence="7" type="primary">mfsd7-A</name>
    <name evidence="7" type="ORF">AK812_SmicGene8188</name>
</gene>
<feature type="transmembrane region" description="Helical" evidence="6">
    <location>
        <begin position="625"/>
        <end position="644"/>
    </location>
</feature>
<keyword evidence="4 6" id="KW-0472">Membrane</keyword>
<dbReference type="InterPro" id="IPR036259">
    <property type="entry name" value="MFS_trans_sf"/>
</dbReference>
<dbReference type="OrthoDB" id="422206at2759"/>
<feature type="transmembrane region" description="Helical" evidence="6">
    <location>
        <begin position="458"/>
        <end position="478"/>
    </location>
</feature>
<feature type="compositionally biased region" description="Basic residues" evidence="5">
    <location>
        <begin position="979"/>
        <end position="990"/>
    </location>
</feature>
<feature type="compositionally biased region" description="Basic and acidic residues" evidence="5">
    <location>
        <begin position="795"/>
        <end position="805"/>
    </location>
</feature>
<feature type="transmembrane region" description="Helical" evidence="6">
    <location>
        <begin position="214"/>
        <end position="237"/>
    </location>
</feature>
<reference evidence="7 8" key="1">
    <citation type="submission" date="2016-02" db="EMBL/GenBank/DDBJ databases">
        <title>Genome analysis of coral dinoflagellate symbionts highlights evolutionary adaptations to a symbiotic lifestyle.</title>
        <authorList>
            <person name="Aranda M."/>
            <person name="Li Y."/>
            <person name="Liew Y.J."/>
            <person name="Baumgarten S."/>
            <person name="Simakov O."/>
            <person name="Wilson M."/>
            <person name="Piel J."/>
            <person name="Ashoor H."/>
            <person name="Bougouffa S."/>
            <person name="Bajic V.B."/>
            <person name="Ryu T."/>
            <person name="Ravasi T."/>
            <person name="Bayer T."/>
            <person name="Micklem G."/>
            <person name="Kim H."/>
            <person name="Bhak J."/>
            <person name="Lajeunesse T.C."/>
            <person name="Voolstra C.R."/>
        </authorList>
    </citation>
    <scope>NUCLEOTIDE SEQUENCE [LARGE SCALE GENOMIC DNA]</scope>
    <source>
        <strain evidence="7 8">CCMP2467</strain>
    </source>
</reference>